<protein>
    <recommendedName>
        <fullName evidence="3">Aminotransferase-like plant mobile domain-containing protein</fullName>
    </recommendedName>
</protein>
<gene>
    <name evidence="1" type="ORF">PIB30_080053</name>
</gene>
<accession>A0ABU6SRR6</accession>
<evidence type="ECO:0000313" key="2">
    <source>
        <dbReference type="Proteomes" id="UP001341840"/>
    </source>
</evidence>
<sequence>MERLAPAYGDQWETLGLTQALHLACEDLSYVAPMLSACLYFWCPTTNNFHFRYEMMGPTLLEVYAFTGLSADAEAMSAGSECPEISDAAYPLDYSGVTAFRIIQNNVVKDEEPITELEHISSGSSPSTNSSDNVMQLSVEILLPIP</sequence>
<proteinExistence type="predicted"/>
<dbReference type="Proteomes" id="UP001341840">
    <property type="component" value="Unassembled WGS sequence"/>
</dbReference>
<name>A0ABU6SRR6_9FABA</name>
<evidence type="ECO:0000313" key="1">
    <source>
        <dbReference type="EMBL" id="MED6139032.1"/>
    </source>
</evidence>
<evidence type="ECO:0008006" key="3">
    <source>
        <dbReference type="Google" id="ProtNLM"/>
    </source>
</evidence>
<reference evidence="1 2" key="1">
    <citation type="journal article" date="2023" name="Plants (Basel)">
        <title>Bridging the Gap: Combining Genomics and Transcriptomics Approaches to Understand Stylosanthes scabra, an Orphan Legume from the Brazilian Caatinga.</title>
        <authorList>
            <person name="Ferreira-Neto J.R.C."/>
            <person name="da Silva M.D."/>
            <person name="Binneck E."/>
            <person name="de Melo N.F."/>
            <person name="da Silva R.H."/>
            <person name="de Melo A.L.T.M."/>
            <person name="Pandolfi V."/>
            <person name="Bustamante F.O."/>
            <person name="Brasileiro-Vidal A.C."/>
            <person name="Benko-Iseppon A.M."/>
        </authorList>
    </citation>
    <scope>NUCLEOTIDE SEQUENCE [LARGE SCALE GENOMIC DNA]</scope>
    <source>
        <tissue evidence="1">Leaves</tissue>
    </source>
</reference>
<comment type="caution">
    <text evidence="1">The sequence shown here is derived from an EMBL/GenBank/DDBJ whole genome shotgun (WGS) entry which is preliminary data.</text>
</comment>
<keyword evidence="2" id="KW-1185">Reference proteome</keyword>
<dbReference type="EMBL" id="JASCZI010061569">
    <property type="protein sequence ID" value="MED6139032.1"/>
    <property type="molecule type" value="Genomic_DNA"/>
</dbReference>
<organism evidence="1 2">
    <name type="scientific">Stylosanthes scabra</name>
    <dbReference type="NCBI Taxonomy" id="79078"/>
    <lineage>
        <taxon>Eukaryota</taxon>
        <taxon>Viridiplantae</taxon>
        <taxon>Streptophyta</taxon>
        <taxon>Embryophyta</taxon>
        <taxon>Tracheophyta</taxon>
        <taxon>Spermatophyta</taxon>
        <taxon>Magnoliopsida</taxon>
        <taxon>eudicotyledons</taxon>
        <taxon>Gunneridae</taxon>
        <taxon>Pentapetalae</taxon>
        <taxon>rosids</taxon>
        <taxon>fabids</taxon>
        <taxon>Fabales</taxon>
        <taxon>Fabaceae</taxon>
        <taxon>Papilionoideae</taxon>
        <taxon>50 kb inversion clade</taxon>
        <taxon>dalbergioids sensu lato</taxon>
        <taxon>Dalbergieae</taxon>
        <taxon>Pterocarpus clade</taxon>
        <taxon>Stylosanthes</taxon>
    </lineage>
</organism>